<name>A0ABU7MUI3_9ACTN</name>
<dbReference type="SUPFAM" id="SSF46689">
    <property type="entry name" value="Homeodomain-like"/>
    <property type="match status" value="1"/>
</dbReference>
<reference evidence="6 7" key="1">
    <citation type="submission" date="2024-01" db="EMBL/GenBank/DDBJ databases">
        <title>Draft genome sequence of Gordonia sp. PKS22-38.</title>
        <authorList>
            <person name="Suphannarot A."/>
            <person name="Mingma R."/>
        </authorList>
    </citation>
    <scope>NUCLEOTIDE SEQUENCE [LARGE SCALE GENOMIC DNA]</scope>
    <source>
        <strain evidence="6 7">PKS22-38</strain>
    </source>
</reference>
<dbReference type="InterPro" id="IPR023772">
    <property type="entry name" value="DNA-bd_HTH_TetR-type_CS"/>
</dbReference>
<dbReference type="InterPro" id="IPR009057">
    <property type="entry name" value="Homeodomain-like_sf"/>
</dbReference>
<keyword evidence="1" id="KW-0805">Transcription regulation</keyword>
<dbReference type="InterPro" id="IPR001647">
    <property type="entry name" value="HTH_TetR"/>
</dbReference>
<gene>
    <name evidence="6" type="ORF">V1Y59_12995</name>
</gene>
<dbReference type="PANTHER" id="PTHR30055:SF234">
    <property type="entry name" value="HTH-TYPE TRANSCRIPTIONAL REGULATOR BETI"/>
    <property type="match status" value="1"/>
</dbReference>
<dbReference type="EMBL" id="JAZDUE010000010">
    <property type="protein sequence ID" value="MEE4023997.1"/>
    <property type="molecule type" value="Genomic_DNA"/>
</dbReference>
<accession>A0ABU7MUI3</accession>
<dbReference type="InterPro" id="IPR050109">
    <property type="entry name" value="HTH-type_TetR-like_transc_reg"/>
</dbReference>
<evidence type="ECO:0000259" key="5">
    <source>
        <dbReference type="PROSITE" id="PS50977"/>
    </source>
</evidence>
<dbReference type="RefSeq" id="WP_330505389.1">
    <property type="nucleotide sequence ID" value="NZ_JAZDUE010000010.1"/>
</dbReference>
<evidence type="ECO:0000256" key="2">
    <source>
        <dbReference type="ARBA" id="ARBA00023125"/>
    </source>
</evidence>
<dbReference type="PROSITE" id="PS01081">
    <property type="entry name" value="HTH_TETR_1"/>
    <property type="match status" value="1"/>
</dbReference>
<evidence type="ECO:0000256" key="1">
    <source>
        <dbReference type="ARBA" id="ARBA00023015"/>
    </source>
</evidence>
<dbReference type="PANTHER" id="PTHR30055">
    <property type="entry name" value="HTH-TYPE TRANSCRIPTIONAL REGULATOR RUTR"/>
    <property type="match status" value="1"/>
</dbReference>
<keyword evidence="3" id="KW-0804">Transcription</keyword>
<dbReference type="Pfam" id="PF00440">
    <property type="entry name" value="TetR_N"/>
    <property type="match status" value="1"/>
</dbReference>
<evidence type="ECO:0000313" key="6">
    <source>
        <dbReference type="EMBL" id="MEE4023997.1"/>
    </source>
</evidence>
<keyword evidence="2 4" id="KW-0238">DNA-binding</keyword>
<sequence>MARNNRTVDRDERVESLLDAAEQAFLDSGYTSTTMAQIAREAGVTGPNLYWYFGSKDGALAAVQRRVQERVMERVALTETNAMARLELYLEIMRAEARPLHRMLHERASHSDAVAEVLDDVHSAIEGLIFDAVRERNAMFDETETVLALAMATIEGTNAVMSPEHSSRLLRFAIERTVPARDGSGDTDHAG</sequence>
<feature type="DNA-binding region" description="H-T-H motif" evidence="4">
    <location>
        <begin position="34"/>
        <end position="53"/>
    </location>
</feature>
<protein>
    <submittedName>
        <fullName evidence="6">Helix-turn-helix domain-containing protein</fullName>
    </submittedName>
</protein>
<organism evidence="6 7">
    <name type="scientific">Gordonia prachuapensis</name>
    <dbReference type="NCBI Taxonomy" id="3115651"/>
    <lineage>
        <taxon>Bacteria</taxon>
        <taxon>Bacillati</taxon>
        <taxon>Actinomycetota</taxon>
        <taxon>Actinomycetes</taxon>
        <taxon>Mycobacteriales</taxon>
        <taxon>Gordoniaceae</taxon>
        <taxon>Gordonia</taxon>
    </lineage>
</organism>
<dbReference type="PRINTS" id="PR00455">
    <property type="entry name" value="HTHTETR"/>
</dbReference>
<evidence type="ECO:0000256" key="3">
    <source>
        <dbReference type="ARBA" id="ARBA00023163"/>
    </source>
</evidence>
<proteinExistence type="predicted"/>
<keyword evidence="7" id="KW-1185">Reference proteome</keyword>
<feature type="domain" description="HTH tetR-type" evidence="5">
    <location>
        <begin position="11"/>
        <end position="71"/>
    </location>
</feature>
<dbReference type="Gene3D" id="1.10.357.10">
    <property type="entry name" value="Tetracycline Repressor, domain 2"/>
    <property type="match status" value="1"/>
</dbReference>
<evidence type="ECO:0000313" key="7">
    <source>
        <dbReference type="Proteomes" id="UP001335729"/>
    </source>
</evidence>
<dbReference type="Proteomes" id="UP001335729">
    <property type="component" value="Unassembled WGS sequence"/>
</dbReference>
<dbReference type="PROSITE" id="PS50977">
    <property type="entry name" value="HTH_TETR_2"/>
    <property type="match status" value="1"/>
</dbReference>
<evidence type="ECO:0000256" key="4">
    <source>
        <dbReference type="PROSITE-ProRule" id="PRU00335"/>
    </source>
</evidence>
<comment type="caution">
    <text evidence="6">The sequence shown here is derived from an EMBL/GenBank/DDBJ whole genome shotgun (WGS) entry which is preliminary data.</text>
</comment>